<comment type="catalytic activity">
    <reaction evidence="5 6">
        <text>cytidine(34) in tRNA(Ile2) + L-lysine + ATP = lysidine(34) in tRNA(Ile2) + AMP + diphosphate + H(+)</text>
        <dbReference type="Rhea" id="RHEA:43744"/>
        <dbReference type="Rhea" id="RHEA-COMP:10625"/>
        <dbReference type="Rhea" id="RHEA-COMP:10670"/>
        <dbReference type="ChEBI" id="CHEBI:15378"/>
        <dbReference type="ChEBI" id="CHEBI:30616"/>
        <dbReference type="ChEBI" id="CHEBI:32551"/>
        <dbReference type="ChEBI" id="CHEBI:33019"/>
        <dbReference type="ChEBI" id="CHEBI:82748"/>
        <dbReference type="ChEBI" id="CHEBI:83665"/>
        <dbReference type="ChEBI" id="CHEBI:456215"/>
        <dbReference type="EC" id="6.3.4.19"/>
    </reaction>
</comment>
<keyword evidence="4 6" id="KW-0067">ATP-binding</keyword>
<dbReference type="OrthoDB" id="9807403at2"/>
<dbReference type="HAMAP" id="MF_01161">
    <property type="entry name" value="tRNA_Ile_lys_synt"/>
    <property type="match status" value="1"/>
</dbReference>
<sequence>MIKNLFIKYPENTLFLIALSGGIDSVVLLFQLLKWKKKYKKINIRAIHINHNLNKNSKRAEEYCSKICKKHQIPLIITDIPKQTKYLDGPEQYFRNKRYKIFKKFLLKNEILLTAHHLNDQCENIFLSFKRRRGISGLSGIKFSNIIHNVHVVRPLLNYNKKQIISWAKKKKLKWIEDKTNKDITYDRNFIRYKILNTLDVHWPYFLKNCAISIEILSKEREVLDFLIKKYLLNNMFIDGRLYILKFKNILNHLQYSLLKLWLFHESKIFPNFNILYRIKNEIIPQDDKKNKKIIFHQYIIYKYHFSLYCIEHKKDIKKNNLIWKNLFFPIKLPENLGFLIGLKKHKHGNKIPYPKTNEIVSVNFQTCNNIYLNNKKTKKKNKKYMAKKQNSTLV</sequence>
<keyword evidence="7" id="KW-0472">Membrane</keyword>
<keyword evidence="7" id="KW-0812">Transmembrane</keyword>
<keyword evidence="6" id="KW-0963">Cytoplasm</keyword>
<dbReference type="Pfam" id="PF01171">
    <property type="entry name" value="ATP_bind_3"/>
    <property type="match status" value="1"/>
</dbReference>
<dbReference type="Gene3D" id="3.40.50.620">
    <property type="entry name" value="HUPs"/>
    <property type="match status" value="1"/>
</dbReference>
<evidence type="ECO:0000256" key="1">
    <source>
        <dbReference type="ARBA" id="ARBA00022598"/>
    </source>
</evidence>
<keyword evidence="10" id="KW-1185">Reference proteome</keyword>
<evidence type="ECO:0000256" key="5">
    <source>
        <dbReference type="ARBA" id="ARBA00048539"/>
    </source>
</evidence>
<dbReference type="STRING" id="261317.BCTU_074"/>
<dbReference type="PANTHER" id="PTHR43033">
    <property type="entry name" value="TRNA(ILE)-LYSIDINE SYNTHASE-RELATED"/>
    <property type="match status" value="1"/>
</dbReference>
<evidence type="ECO:0000313" key="9">
    <source>
        <dbReference type="EMBL" id="AEH39666.1"/>
    </source>
</evidence>
<comment type="similarity">
    <text evidence="6">Belongs to the tRNA(Ile)-lysidine synthase family.</text>
</comment>
<dbReference type="GO" id="GO:0005524">
    <property type="term" value="F:ATP binding"/>
    <property type="evidence" value="ECO:0007669"/>
    <property type="project" value="UniProtKB-UniRule"/>
</dbReference>
<dbReference type="EMBL" id="CP001817">
    <property type="protein sequence ID" value="AEH39666.1"/>
    <property type="molecule type" value="Genomic_DNA"/>
</dbReference>
<name>F7WZ16_9GAMM</name>
<dbReference type="EC" id="6.3.4.19" evidence="6"/>
<gene>
    <name evidence="9" type="primary">mesJ</name>
    <name evidence="6" type="synonym">tilS</name>
    <name evidence="9" type="ORF">BCTU_074</name>
</gene>
<dbReference type="GO" id="GO:0005737">
    <property type="term" value="C:cytoplasm"/>
    <property type="evidence" value="ECO:0007669"/>
    <property type="project" value="UniProtKB-SubCell"/>
</dbReference>
<comment type="subcellular location">
    <subcellularLocation>
        <location evidence="6">Cytoplasm</location>
    </subcellularLocation>
</comment>
<protein>
    <recommendedName>
        <fullName evidence="6">tRNA(Ile)-lysidine synthase</fullName>
        <ecNumber evidence="6">6.3.4.19</ecNumber>
    </recommendedName>
    <alternativeName>
        <fullName evidence="6">tRNA(Ile)-2-lysyl-cytidine synthase</fullName>
    </alternativeName>
    <alternativeName>
        <fullName evidence="6">tRNA(Ile)-lysidine synthetase</fullName>
    </alternativeName>
</protein>
<dbReference type="PANTHER" id="PTHR43033:SF1">
    <property type="entry name" value="TRNA(ILE)-LYSIDINE SYNTHASE-RELATED"/>
    <property type="match status" value="1"/>
</dbReference>
<keyword evidence="3 6" id="KW-0547">Nucleotide-binding</keyword>
<dbReference type="HOGENOM" id="CLU_018869_2_0_6"/>
<evidence type="ECO:0000256" key="6">
    <source>
        <dbReference type="HAMAP-Rule" id="MF_01161"/>
    </source>
</evidence>
<dbReference type="SUPFAM" id="SSF52402">
    <property type="entry name" value="Adenine nucleotide alpha hydrolases-like"/>
    <property type="match status" value="1"/>
</dbReference>
<keyword evidence="1 6" id="KW-0436">Ligase</keyword>
<feature type="domain" description="tRNA(Ile)-lysidine/2-thiocytidine synthase N-terminal" evidence="8">
    <location>
        <begin position="15"/>
        <end position="193"/>
    </location>
</feature>
<evidence type="ECO:0000256" key="4">
    <source>
        <dbReference type="ARBA" id="ARBA00022840"/>
    </source>
</evidence>
<comment type="function">
    <text evidence="6">Ligates lysine onto the cytidine present at position 34 of the AUA codon-specific tRNA(Ile) that contains the anticodon CAU, in an ATP-dependent manner. Cytidine is converted to lysidine, thus changing the amino acid specificity of the tRNA from methionine to isoleucine.</text>
</comment>
<evidence type="ECO:0000256" key="2">
    <source>
        <dbReference type="ARBA" id="ARBA00022694"/>
    </source>
</evidence>
<keyword evidence="7" id="KW-1133">Transmembrane helix</keyword>
<dbReference type="GO" id="GO:0006400">
    <property type="term" value="P:tRNA modification"/>
    <property type="evidence" value="ECO:0007669"/>
    <property type="project" value="UniProtKB-UniRule"/>
</dbReference>
<dbReference type="InterPro" id="IPR012094">
    <property type="entry name" value="tRNA_Ile_lys_synt"/>
</dbReference>
<dbReference type="Proteomes" id="UP000006811">
    <property type="component" value="Chromosome"/>
</dbReference>
<dbReference type="InterPro" id="IPR014729">
    <property type="entry name" value="Rossmann-like_a/b/a_fold"/>
</dbReference>
<reference evidence="9 10" key="1">
    <citation type="journal article" date="2011" name="Appl. Environ. Microbiol.">
        <title>The genome of Buchnera aphidicola from the aphid Cinara tujafilina provides new clues about the evolutionary history of metabolic losses in bacterial endosymbionts.</title>
        <authorList>
            <person name="Lamelas A."/>
            <person name="Gosalbes M.J."/>
            <person name="Moya A."/>
            <person name="Latorre A."/>
        </authorList>
    </citation>
    <scope>NUCLEOTIDE SEQUENCE [LARGE SCALE GENOMIC DNA]</scope>
    <source>
        <strain evidence="10">Cinara tujafilina</strain>
    </source>
</reference>
<comment type="domain">
    <text evidence="6">The N-terminal region contains the highly conserved SGGXDS motif, predicted to be a P-loop motif involved in ATP binding.</text>
</comment>
<keyword evidence="2 6" id="KW-0819">tRNA processing</keyword>
<feature type="binding site" evidence="6">
    <location>
        <begin position="20"/>
        <end position="25"/>
    </location>
    <ligand>
        <name>ATP</name>
        <dbReference type="ChEBI" id="CHEBI:30616"/>
    </ligand>
</feature>
<evidence type="ECO:0000256" key="3">
    <source>
        <dbReference type="ARBA" id="ARBA00022741"/>
    </source>
</evidence>
<proteinExistence type="inferred from homology"/>
<dbReference type="KEGG" id="baj:BCTU_074"/>
<dbReference type="CDD" id="cd01992">
    <property type="entry name" value="TilS_N"/>
    <property type="match status" value="1"/>
</dbReference>
<dbReference type="GO" id="GO:0032267">
    <property type="term" value="F:tRNA(Ile)-lysidine synthase activity"/>
    <property type="evidence" value="ECO:0007669"/>
    <property type="project" value="UniProtKB-EC"/>
</dbReference>
<organism evidence="9 10">
    <name type="scientific">Buchnera aphidicola</name>
    <name type="common">Cinara tujafilina</name>
    <dbReference type="NCBI Taxonomy" id="261317"/>
    <lineage>
        <taxon>Bacteria</taxon>
        <taxon>Pseudomonadati</taxon>
        <taxon>Pseudomonadota</taxon>
        <taxon>Gammaproteobacteria</taxon>
        <taxon>Enterobacterales</taxon>
        <taxon>Erwiniaceae</taxon>
        <taxon>Buchnera</taxon>
    </lineage>
</organism>
<dbReference type="SUPFAM" id="SSF82829">
    <property type="entry name" value="MesJ substrate recognition domain-like"/>
    <property type="match status" value="1"/>
</dbReference>
<evidence type="ECO:0000259" key="8">
    <source>
        <dbReference type="Pfam" id="PF01171"/>
    </source>
</evidence>
<dbReference type="InterPro" id="IPR011063">
    <property type="entry name" value="TilS/TtcA_N"/>
</dbReference>
<dbReference type="eggNOG" id="COG0037">
    <property type="taxonomic scope" value="Bacteria"/>
</dbReference>
<evidence type="ECO:0000256" key="7">
    <source>
        <dbReference type="SAM" id="Phobius"/>
    </source>
</evidence>
<evidence type="ECO:0000313" key="10">
    <source>
        <dbReference type="Proteomes" id="UP000006811"/>
    </source>
</evidence>
<dbReference type="InterPro" id="IPR012795">
    <property type="entry name" value="tRNA_Ile_lys_synt_N"/>
</dbReference>
<accession>F7WZ16</accession>
<dbReference type="NCBIfam" id="TIGR02432">
    <property type="entry name" value="lysidine_TilS_N"/>
    <property type="match status" value="1"/>
</dbReference>
<dbReference type="AlphaFoldDB" id="F7WZ16"/>
<feature type="transmembrane region" description="Helical" evidence="7">
    <location>
        <begin position="12"/>
        <end position="33"/>
    </location>
</feature>